<keyword evidence="1" id="KW-0732">Signal</keyword>
<organism evidence="2 3">
    <name type="scientific">Trachymyrmex septentrionalis</name>
    <dbReference type="NCBI Taxonomy" id="34720"/>
    <lineage>
        <taxon>Eukaryota</taxon>
        <taxon>Metazoa</taxon>
        <taxon>Ecdysozoa</taxon>
        <taxon>Arthropoda</taxon>
        <taxon>Hexapoda</taxon>
        <taxon>Insecta</taxon>
        <taxon>Pterygota</taxon>
        <taxon>Neoptera</taxon>
        <taxon>Endopterygota</taxon>
        <taxon>Hymenoptera</taxon>
        <taxon>Apocrita</taxon>
        <taxon>Aculeata</taxon>
        <taxon>Formicoidea</taxon>
        <taxon>Formicidae</taxon>
        <taxon>Myrmicinae</taxon>
        <taxon>Trachymyrmex</taxon>
    </lineage>
</organism>
<evidence type="ECO:0000256" key="1">
    <source>
        <dbReference type="SAM" id="SignalP"/>
    </source>
</evidence>
<sequence>MALLPIWITSGSCFALIHPGTNDVPPTTSRSLMRTIEMLVRKATGVHFTFLQILQKRVAGNTLSLGSTKNNIKYNYNRENSRQYKYHDIMNAMLSALFIAYECNFGTVYILVLFHPYRAVIPYTATTSFYVYRITRPSIRESLQTVAVFVVRNANLSEPINESTIDDTSSSSEFETFTSKQESRAAGDHLCRIRRRLFSKYYASDAWLTGNCERHFKDPLMHLTTAIATAVTQPCRIKMHLQQYAEG</sequence>
<dbReference type="EMBL" id="KQ981906">
    <property type="protein sequence ID" value="KYN33269.1"/>
    <property type="molecule type" value="Genomic_DNA"/>
</dbReference>
<protein>
    <submittedName>
        <fullName evidence="2">Uncharacterized protein</fullName>
    </submittedName>
</protein>
<gene>
    <name evidence="2" type="ORF">ALC56_12418</name>
</gene>
<dbReference type="AlphaFoldDB" id="A0A195EZG6"/>
<feature type="signal peptide" evidence="1">
    <location>
        <begin position="1"/>
        <end position="15"/>
    </location>
</feature>
<feature type="chain" id="PRO_5012113717" evidence="1">
    <location>
        <begin position="16"/>
        <end position="247"/>
    </location>
</feature>
<accession>A0A195EZG6</accession>
<evidence type="ECO:0000313" key="3">
    <source>
        <dbReference type="Proteomes" id="UP000078541"/>
    </source>
</evidence>
<proteinExistence type="predicted"/>
<reference evidence="2 3" key="1">
    <citation type="submission" date="2016-03" db="EMBL/GenBank/DDBJ databases">
        <title>Trachymyrmex septentrionalis WGS genome.</title>
        <authorList>
            <person name="Nygaard S."/>
            <person name="Hu H."/>
            <person name="Boomsma J."/>
            <person name="Zhang G."/>
        </authorList>
    </citation>
    <scope>NUCLEOTIDE SEQUENCE [LARGE SCALE GENOMIC DNA]</scope>
    <source>
        <strain evidence="2">Tsep2-gDNA-1</strain>
        <tissue evidence="2">Whole body</tissue>
    </source>
</reference>
<keyword evidence="3" id="KW-1185">Reference proteome</keyword>
<name>A0A195EZG6_9HYME</name>
<dbReference type="Proteomes" id="UP000078541">
    <property type="component" value="Unassembled WGS sequence"/>
</dbReference>
<evidence type="ECO:0000313" key="2">
    <source>
        <dbReference type="EMBL" id="KYN33269.1"/>
    </source>
</evidence>